<dbReference type="Proteomes" id="UP000029723">
    <property type="component" value="Unassembled WGS sequence"/>
</dbReference>
<reference evidence="3 4" key="1">
    <citation type="submission" date="2014-07" db="EMBL/GenBank/DDBJ databases">
        <authorList>
            <person name="McCorrison J."/>
            <person name="Sanka R."/>
            <person name="Torralba M."/>
            <person name="Gillis M."/>
            <person name="Haft D.H."/>
            <person name="Methe B."/>
            <person name="Sutton G."/>
            <person name="Nelson K.E."/>
        </authorList>
    </citation>
    <scope>NUCLEOTIDE SEQUENCE [LARGE SCALE GENOMIC DNA]</scope>
    <source>
        <strain evidence="3 4">S9-PR14</strain>
    </source>
</reference>
<proteinExistence type="predicted"/>
<dbReference type="InterPro" id="IPR005094">
    <property type="entry name" value="Endonuclease_MobA/VirD2"/>
</dbReference>
<evidence type="ECO:0000313" key="4">
    <source>
        <dbReference type="Proteomes" id="UP000029723"/>
    </source>
</evidence>
<dbReference type="AlphaFoldDB" id="A0A098YP83"/>
<gene>
    <name evidence="3" type="ORF">HMPREF9304_12235</name>
</gene>
<feature type="region of interest" description="Disordered" evidence="1">
    <location>
        <begin position="242"/>
        <end position="264"/>
    </location>
</feature>
<evidence type="ECO:0000313" key="3">
    <source>
        <dbReference type="EMBL" id="KGI21104.1"/>
    </source>
</evidence>
<protein>
    <submittedName>
        <fullName evidence="3">Mobilization protein</fullName>
    </submittedName>
</protein>
<accession>A0A098YP83</accession>
<dbReference type="Pfam" id="PF03432">
    <property type="entry name" value="Relaxase"/>
    <property type="match status" value="1"/>
</dbReference>
<comment type="caution">
    <text evidence="3">The sequence shown here is derived from an EMBL/GenBank/DDBJ whole genome shotgun (WGS) entry which is preliminary data.</text>
</comment>
<dbReference type="OrthoDB" id="1525197at2"/>
<sequence length="308" mass="35185">MIAKIIKGTSFSGVISYMLSKREGKAKVLQANGVRSSLPNDIAHDFNLQASMRPSVQKPVCHTILSFSAHDSERLTDATMVKIANEYLHEMGYGDTQSLIVRHSDRQHPHMHICINRIGNDGKTISDRNEKYRSTKICRELTERYGLTIGEGKQEVNRSRLRGEDKLQYEIFDTIKAILPQSQNWKDLVTGLEQQDITTRFKTKGNTNVVQGIIFEKDGCSFSGSKIDRSCSFSRLNAEIERNSQRQEQNHLQKDPMTHSVDENSFTSDFSEAINEVFTMPMPSSGVDVDELRFQKKLRNRANRKRRI</sequence>
<evidence type="ECO:0000259" key="2">
    <source>
        <dbReference type="Pfam" id="PF03432"/>
    </source>
</evidence>
<name>A0A098YP83_9BACT</name>
<evidence type="ECO:0000256" key="1">
    <source>
        <dbReference type="SAM" id="MobiDB-lite"/>
    </source>
</evidence>
<feature type="compositionally biased region" description="Basic and acidic residues" evidence="1">
    <location>
        <begin position="242"/>
        <end position="262"/>
    </location>
</feature>
<organism evidence="3 4">
    <name type="scientific">Hoylesella timonensis S9-PR14</name>
    <dbReference type="NCBI Taxonomy" id="1401062"/>
    <lineage>
        <taxon>Bacteria</taxon>
        <taxon>Pseudomonadati</taxon>
        <taxon>Bacteroidota</taxon>
        <taxon>Bacteroidia</taxon>
        <taxon>Bacteroidales</taxon>
        <taxon>Prevotellaceae</taxon>
        <taxon>Hoylesella</taxon>
    </lineage>
</organism>
<dbReference type="EMBL" id="JRPQ01000196">
    <property type="protein sequence ID" value="KGI21104.1"/>
    <property type="molecule type" value="Genomic_DNA"/>
</dbReference>
<feature type="domain" description="MobA/VirD2-like nuclease" evidence="2">
    <location>
        <begin position="17"/>
        <end position="147"/>
    </location>
</feature>
<dbReference type="RefSeq" id="WP_036929299.1">
    <property type="nucleotide sequence ID" value="NZ_JRPQ01000196.1"/>
</dbReference>